<organism evidence="2 3">
    <name type="scientific">Austropuccinia psidii MF-1</name>
    <dbReference type="NCBI Taxonomy" id="1389203"/>
    <lineage>
        <taxon>Eukaryota</taxon>
        <taxon>Fungi</taxon>
        <taxon>Dikarya</taxon>
        <taxon>Basidiomycota</taxon>
        <taxon>Pucciniomycotina</taxon>
        <taxon>Pucciniomycetes</taxon>
        <taxon>Pucciniales</taxon>
        <taxon>Sphaerophragmiaceae</taxon>
        <taxon>Austropuccinia</taxon>
    </lineage>
</organism>
<dbReference type="AlphaFoldDB" id="A0A9Q3CSI4"/>
<keyword evidence="3" id="KW-1185">Reference proteome</keyword>
<accession>A0A9Q3CSI4</accession>
<evidence type="ECO:0000313" key="3">
    <source>
        <dbReference type="Proteomes" id="UP000765509"/>
    </source>
</evidence>
<protein>
    <submittedName>
        <fullName evidence="2">Uncharacterized protein</fullName>
    </submittedName>
</protein>
<dbReference type="Proteomes" id="UP000765509">
    <property type="component" value="Unassembled WGS sequence"/>
</dbReference>
<reference evidence="2" key="1">
    <citation type="submission" date="2021-03" db="EMBL/GenBank/DDBJ databases">
        <title>Draft genome sequence of rust myrtle Austropuccinia psidii MF-1, a brazilian biotype.</title>
        <authorList>
            <person name="Quecine M.C."/>
            <person name="Pachon D.M.R."/>
            <person name="Bonatelli M.L."/>
            <person name="Correr F.H."/>
            <person name="Franceschini L.M."/>
            <person name="Leite T.F."/>
            <person name="Margarido G.R.A."/>
            <person name="Almeida C.A."/>
            <person name="Ferrarezi J.A."/>
            <person name="Labate C.A."/>
        </authorList>
    </citation>
    <scope>NUCLEOTIDE SEQUENCE</scope>
    <source>
        <strain evidence="2">MF-1</strain>
    </source>
</reference>
<sequence length="113" mass="12342">MKDYKIKPGTTQNSDSVSLASSDGNEIIDLDAAANQHNVDDNLVEGELIKHEERKVEFTEGERDSVSQNDKDVLMSDAGEPEKITAMRGGIVLKIKVCGNSIGGQQLGYFSIW</sequence>
<gene>
    <name evidence="2" type="ORF">O181_027813</name>
</gene>
<feature type="region of interest" description="Disordered" evidence="1">
    <location>
        <begin position="56"/>
        <end position="80"/>
    </location>
</feature>
<evidence type="ECO:0000256" key="1">
    <source>
        <dbReference type="SAM" id="MobiDB-lite"/>
    </source>
</evidence>
<evidence type="ECO:0000313" key="2">
    <source>
        <dbReference type="EMBL" id="MBW0488098.1"/>
    </source>
</evidence>
<comment type="caution">
    <text evidence="2">The sequence shown here is derived from an EMBL/GenBank/DDBJ whole genome shotgun (WGS) entry which is preliminary data.</text>
</comment>
<dbReference type="EMBL" id="AVOT02009435">
    <property type="protein sequence ID" value="MBW0488098.1"/>
    <property type="molecule type" value="Genomic_DNA"/>
</dbReference>
<proteinExistence type="predicted"/>
<name>A0A9Q3CSI4_9BASI</name>